<comment type="caution">
    <text evidence="1">The sequence shown here is derived from an EMBL/GenBank/DDBJ whole genome shotgun (WGS) entry which is preliminary data.</text>
</comment>
<reference evidence="1 2" key="1">
    <citation type="submission" date="2016-01" db="EMBL/GenBank/DDBJ databases">
        <title>High potential of lignocellulose degradation of a new Verrucomicrobia species.</title>
        <authorList>
            <person name="Wang Y."/>
            <person name="Shi Y."/>
            <person name="Qiu Z."/>
            <person name="Liu S."/>
            <person name="Yang H."/>
        </authorList>
    </citation>
    <scope>NUCLEOTIDE SEQUENCE [LARGE SCALE GENOMIC DNA]</scope>
    <source>
        <strain evidence="1 2">TSB47</strain>
    </source>
</reference>
<accession>A0A178IM24</accession>
<proteinExistence type="predicted"/>
<dbReference type="RefSeq" id="WP_068769363.1">
    <property type="nucleotide sequence ID" value="NZ_CP109796.1"/>
</dbReference>
<keyword evidence="2" id="KW-1185">Reference proteome</keyword>
<dbReference type="EMBL" id="LRRQ01000049">
    <property type="protein sequence ID" value="OAM90731.1"/>
    <property type="molecule type" value="Genomic_DNA"/>
</dbReference>
<organism evidence="1 2">
    <name type="scientific">Termitidicoccus mucosus</name>
    <dbReference type="NCBI Taxonomy" id="1184151"/>
    <lineage>
        <taxon>Bacteria</taxon>
        <taxon>Pseudomonadati</taxon>
        <taxon>Verrucomicrobiota</taxon>
        <taxon>Opitutia</taxon>
        <taxon>Opitutales</taxon>
        <taxon>Opitutaceae</taxon>
        <taxon>Termitidicoccus</taxon>
    </lineage>
</organism>
<name>A0A178IM24_9BACT</name>
<sequence length="153" mass="17630">MNYRHPEHRIHEIVQSPKCLNDGQTFTIKSTGEHSAHFTVDLALLDGPFLDIRYTGRAGRTNIPSSYDASLLLEQQRVRGVGYCAVERQNFRAKLRIPKGWHQNICDPNVATNHPAWNRHEPLADFAPTDFSHFIQLTSNLWNIDLNREEELL</sequence>
<gene>
    <name evidence="1" type="ORF">AW736_06400</name>
</gene>
<evidence type="ECO:0000313" key="1">
    <source>
        <dbReference type="EMBL" id="OAM90731.1"/>
    </source>
</evidence>
<protein>
    <submittedName>
        <fullName evidence="1">Uncharacterized protein</fullName>
    </submittedName>
</protein>
<dbReference type="STRING" id="1184151.AW736_06400"/>
<evidence type="ECO:0000313" key="2">
    <source>
        <dbReference type="Proteomes" id="UP000078486"/>
    </source>
</evidence>
<dbReference type="Proteomes" id="UP000078486">
    <property type="component" value="Unassembled WGS sequence"/>
</dbReference>
<dbReference type="AlphaFoldDB" id="A0A178IM24"/>